<dbReference type="Gene3D" id="3.90.180.10">
    <property type="entry name" value="Medium-chain alcohol dehydrogenases, catalytic domain"/>
    <property type="match status" value="1"/>
</dbReference>
<dbReference type="Proteomes" id="UP001597438">
    <property type="component" value="Unassembled WGS sequence"/>
</dbReference>
<reference evidence="7" key="1">
    <citation type="journal article" date="2019" name="Int. J. Syst. Evol. Microbiol.">
        <title>The Global Catalogue of Microorganisms (GCM) 10K type strain sequencing project: providing services to taxonomists for standard genome sequencing and annotation.</title>
        <authorList>
            <consortium name="The Broad Institute Genomics Platform"/>
            <consortium name="The Broad Institute Genome Sequencing Center for Infectious Disease"/>
            <person name="Wu L."/>
            <person name="Ma J."/>
        </authorList>
    </citation>
    <scope>NUCLEOTIDE SEQUENCE [LARGE SCALE GENOMIC DNA]</scope>
    <source>
        <strain evidence="7">KCTC 52925</strain>
    </source>
</reference>
<dbReference type="InterPro" id="IPR051034">
    <property type="entry name" value="Mito_Enoyl-ACP_Reductase"/>
</dbReference>
<dbReference type="InterPro" id="IPR011032">
    <property type="entry name" value="GroES-like_sf"/>
</dbReference>
<dbReference type="SUPFAM" id="SSF50129">
    <property type="entry name" value="GroES-like"/>
    <property type="match status" value="1"/>
</dbReference>
<sequence length="320" mass="35835">MNSLVFEQTGKAEEVLKYKNIKTPKPAKGHILIKMLASPINPNDFMFIERSYRIVPEFPEIAGLEGTGRIFENGGDKNYPVGSLVAFRQKGTWAEYVTVPKENILKLPGNFPLHKAAQISLNPLTAWALLEQTNAKSGDYIILSAGNSSISRLISQFSLKLGVKTIHIVRNKELFNKSTAFGPCEVVEENKLNEFFEKFSRHHTISAFLDAVGGELASSVFTFLSPGAKVIHYGLLGTEKVSYYNSEIIFKNISVHGFGIDFWKQHKSNTKISMIWDEIIEIVSSEDFIMPVKAQFPLSEFETAIRVSKNKKPGKVLFIS</sequence>
<dbReference type="CDD" id="cd08290">
    <property type="entry name" value="ETR"/>
    <property type="match status" value="1"/>
</dbReference>
<keyword evidence="4" id="KW-0560">Oxidoreductase</keyword>
<keyword evidence="7" id="KW-1185">Reference proteome</keyword>
<dbReference type="SUPFAM" id="SSF51735">
    <property type="entry name" value="NAD(P)-binding Rossmann-fold domains"/>
    <property type="match status" value="1"/>
</dbReference>
<dbReference type="RefSeq" id="WP_251742758.1">
    <property type="nucleotide sequence ID" value="NZ_JBHUOJ010000022.1"/>
</dbReference>
<dbReference type="PANTHER" id="PTHR43981">
    <property type="entry name" value="ENOYL-[ACYL-CARRIER-PROTEIN] REDUCTASE, MITOCHONDRIAL"/>
    <property type="match status" value="1"/>
</dbReference>
<evidence type="ECO:0000313" key="7">
    <source>
        <dbReference type="Proteomes" id="UP001597438"/>
    </source>
</evidence>
<dbReference type="PANTHER" id="PTHR43981:SF2">
    <property type="entry name" value="ENOYL-[ACYL-CARRIER-PROTEIN] REDUCTASE, MITOCHONDRIAL"/>
    <property type="match status" value="1"/>
</dbReference>
<dbReference type="Gene3D" id="3.40.50.720">
    <property type="entry name" value="NAD(P)-binding Rossmann-like Domain"/>
    <property type="match status" value="1"/>
</dbReference>
<evidence type="ECO:0000259" key="5">
    <source>
        <dbReference type="Pfam" id="PF08240"/>
    </source>
</evidence>
<proteinExistence type="inferred from homology"/>
<feature type="domain" description="Alcohol dehydrogenase-like N-terminal" evidence="5">
    <location>
        <begin position="28"/>
        <end position="108"/>
    </location>
</feature>
<comment type="caution">
    <text evidence="6">The sequence shown here is derived from an EMBL/GenBank/DDBJ whole genome shotgun (WGS) entry which is preliminary data.</text>
</comment>
<name>A0ABW5X5C3_9FLAO</name>
<keyword evidence="3" id="KW-0809">Transit peptide</keyword>
<evidence type="ECO:0000256" key="4">
    <source>
        <dbReference type="ARBA" id="ARBA00023002"/>
    </source>
</evidence>
<evidence type="ECO:0000313" key="6">
    <source>
        <dbReference type="EMBL" id="MFD2833597.1"/>
    </source>
</evidence>
<dbReference type="Pfam" id="PF08240">
    <property type="entry name" value="ADH_N"/>
    <property type="match status" value="1"/>
</dbReference>
<protein>
    <submittedName>
        <fullName evidence="6">MDR family NADPH-dependent oxidoreductase</fullName>
    </submittedName>
</protein>
<evidence type="ECO:0000256" key="1">
    <source>
        <dbReference type="ARBA" id="ARBA00010371"/>
    </source>
</evidence>
<organism evidence="6 7">
    <name type="scientific">Christiangramia antarctica</name>
    <dbReference type="NCBI Taxonomy" id="2058158"/>
    <lineage>
        <taxon>Bacteria</taxon>
        <taxon>Pseudomonadati</taxon>
        <taxon>Bacteroidota</taxon>
        <taxon>Flavobacteriia</taxon>
        <taxon>Flavobacteriales</taxon>
        <taxon>Flavobacteriaceae</taxon>
        <taxon>Christiangramia</taxon>
    </lineage>
</organism>
<keyword evidence="2" id="KW-0521">NADP</keyword>
<evidence type="ECO:0000256" key="2">
    <source>
        <dbReference type="ARBA" id="ARBA00022857"/>
    </source>
</evidence>
<comment type="similarity">
    <text evidence="1">Belongs to the zinc-containing alcohol dehydrogenase family. Quinone oxidoreductase subfamily.</text>
</comment>
<accession>A0ABW5X5C3</accession>
<dbReference type="InterPro" id="IPR036291">
    <property type="entry name" value="NAD(P)-bd_dom_sf"/>
</dbReference>
<dbReference type="EMBL" id="JBHUOJ010000022">
    <property type="protein sequence ID" value="MFD2833597.1"/>
    <property type="molecule type" value="Genomic_DNA"/>
</dbReference>
<evidence type="ECO:0000256" key="3">
    <source>
        <dbReference type="ARBA" id="ARBA00022946"/>
    </source>
</evidence>
<dbReference type="InterPro" id="IPR013154">
    <property type="entry name" value="ADH-like_N"/>
</dbReference>
<gene>
    <name evidence="6" type="ORF">ACFSYS_09885</name>
</gene>